<sequence>MGIIMALSAAQLNTIYQNVLFRNADTAGIQFFANRTDISDAQVRQQIELSAEATQFISPIVRLYQTVLGRVPDQDGLRFFSFLLRQGSTLEAVTGTLLASDEFKAKTTATAGSVDLTDTAAGATNQLISDTFQAILGRQPVPGEFAFFQGRSAASILSLVAGSPEATQVNAANTLTFLDSVAQGSYPTGTLSAQTGGTGGGNNAGQTFTLTNAAVTGIPDTLTGTANNDTFNAAAPGVLNNGDNISGGAGTDTINVSLNAGLANGTGSAGGTILPTLSSVEVVNVTNSSAAFQILDLSSSAGVTNVNVQNVATVGSGVGVQNIAANTVKLGVSNVGDTGVTGTPVLFTFQNAALAGGSDTVDLTVSNVGTATGTTAATAPAITIQGAAGSNSGAETVSLHVNGNTTLANLNVLTTGGGATGLTKLVIDGSGNLAIGNAAAGTGIDFVGAAGPGSIDASKATGNVSIALQAGGNNDAVSFLGGSGNDTISFNGTLDALDSVDGGAGRDTVQATTFQSVVNAANVIKNVEIVNVAGVVAAGGQALDASKITGLDTIVFGGTGANTTTINNAGANFTVGFGNGGSAGGTITVNETNATLGTNTTDVLNVNLGTSTGGGTAQDFGTISAPGVETIAIRTQSNSVLTTQGSDAVAITTDASTKAITVAGNEYLTVTANNGGAAIQTFDASASTGGVNTANVTFANAGATIRGSGAPTSGTVGFTINNVTVANNLVGGTGNDTIVGGSGNDRIDGGAGTGSDSLTGGTGRDTFVLNANGNAANLASPVVDTITDFQLGANGDLLDFTNVPNLPVLNGDVSVALVSSLTGALPAAATANNPAGQAEIIVLDASVAALQAGNAQQLNAALFNLGGSGTYGNVIVAYSNSATGNVRLATAQIVGGDITNVTDVAVLSNITTSAFASGFAGGTAGAGYTGNLLVGGTALGVPGVTFTANKVGFNTTLAADSVEGVAVGGGNDTINATAAQLVGATLQGAAGTDTLNITTTTAVDQTVALNTIEVVNFTGNTPVGTGLTFTTDAATAATINNTSANASTVTLGSANLTFNGGSVVDTVNFNTSGATANGGDGADVFNVTGTKTGTINGGAGTDVLAITAGAAADITGLSLSSVETLDATNNNNTITLSVAQHNAFTTITATGTQTLTLSDAGTLTLNAGIETYNLGNGTNTATLGGTGTQAINGGTGADNIIGSAANLANDTINGNGGIDTLTFTDSAGTFTLATAGGGGAAVTNVENVVLNAGATALTLTAGIQTVSSAAAAGIIQANGNSSQTFTGAGAFTVTDGTGADTITFTGTAGNTVNATGGGINTITLNATNAAADTIGINDGAGTAGVVASANRFVASGFTAANDIVRLDAEQTTAGTASGQNAVIQAANAAGAVTAAATADVLVFNFDAGGAANVLTNDLTGAALLANTGAISTGGAQIGYIVAYDAGNAYLYSYNSATAGANTDVGAGDIALVGTINNVAVGSLQTANFLVTT</sequence>
<protein>
    <recommendedName>
        <fullName evidence="1">DUF4214 domain-containing protein</fullName>
    </recommendedName>
</protein>
<dbReference type="GO" id="GO:0005509">
    <property type="term" value="F:calcium ion binding"/>
    <property type="evidence" value="ECO:0007669"/>
    <property type="project" value="InterPro"/>
</dbReference>
<gene>
    <name evidence="2" type="ORF">DK427_08495</name>
</gene>
<reference evidence="2 3" key="1">
    <citation type="submission" date="2018-05" db="EMBL/GenBank/DDBJ databases">
        <title>Complete Genome Sequence of Methylobacterium sp. 17Sr1-43.</title>
        <authorList>
            <person name="Srinivasan S."/>
        </authorList>
    </citation>
    <scope>NUCLEOTIDE SEQUENCE [LARGE SCALE GENOMIC DNA]</scope>
    <source>
        <strain evidence="2 3">17Sr1-43</strain>
    </source>
</reference>
<evidence type="ECO:0000313" key="3">
    <source>
        <dbReference type="Proteomes" id="UP000246058"/>
    </source>
</evidence>
<dbReference type="InterPro" id="IPR011049">
    <property type="entry name" value="Serralysin-like_metalloprot_C"/>
</dbReference>
<feature type="domain" description="DUF4214" evidence="1">
    <location>
        <begin position="61"/>
        <end position="106"/>
    </location>
</feature>
<dbReference type="KEGG" id="meti:DK427_08495"/>
<dbReference type="SUPFAM" id="SSF51120">
    <property type="entry name" value="beta-Roll"/>
    <property type="match status" value="1"/>
</dbReference>
<dbReference type="PRINTS" id="PR00313">
    <property type="entry name" value="CABNDNGRPT"/>
</dbReference>
<evidence type="ECO:0000313" key="2">
    <source>
        <dbReference type="EMBL" id="AWN35781.1"/>
    </source>
</evidence>
<dbReference type="Proteomes" id="UP000246058">
    <property type="component" value="Chromosome"/>
</dbReference>
<dbReference type="OrthoDB" id="7975253at2"/>
<evidence type="ECO:0000259" key="1">
    <source>
        <dbReference type="Pfam" id="PF13946"/>
    </source>
</evidence>
<dbReference type="Pfam" id="PF00353">
    <property type="entry name" value="HemolysinCabind"/>
    <property type="match status" value="1"/>
</dbReference>
<keyword evidence="3" id="KW-1185">Reference proteome</keyword>
<dbReference type="EMBL" id="CP029551">
    <property type="protein sequence ID" value="AWN35781.1"/>
    <property type="molecule type" value="Genomic_DNA"/>
</dbReference>
<dbReference type="InterPro" id="IPR025282">
    <property type="entry name" value="DUF4214"/>
</dbReference>
<proteinExistence type="predicted"/>
<organism evidence="2 3">
    <name type="scientific">Methylobacterium radiodurans</name>
    <dbReference type="NCBI Taxonomy" id="2202828"/>
    <lineage>
        <taxon>Bacteria</taxon>
        <taxon>Pseudomonadati</taxon>
        <taxon>Pseudomonadota</taxon>
        <taxon>Alphaproteobacteria</taxon>
        <taxon>Hyphomicrobiales</taxon>
        <taxon>Methylobacteriaceae</taxon>
        <taxon>Methylobacterium</taxon>
    </lineage>
</organism>
<name>A0A2U8VQS9_9HYPH</name>
<dbReference type="Gene3D" id="2.150.10.10">
    <property type="entry name" value="Serralysin-like metalloprotease, C-terminal"/>
    <property type="match status" value="1"/>
</dbReference>
<dbReference type="InterPro" id="IPR001343">
    <property type="entry name" value="Hemolysn_Ca-bd"/>
</dbReference>
<dbReference type="Pfam" id="PF13946">
    <property type="entry name" value="DUF4214"/>
    <property type="match status" value="1"/>
</dbReference>
<accession>A0A2U8VQS9</accession>